<name>A0A9R0HZC4_SPIOL</name>
<dbReference type="AlphaFoldDB" id="A0A9R0HZC4"/>
<sequence length="171" mass="19528">MPTKQELWNCNGSGSMILYVNGFKSPSPMTFSTIFSIRMTAQDVWTRLVHLFQENKSARALYLDTQFTNTKLDQFSGVKPYCTRIKVLSDHLRNVGAHVFEDLMVLRVLQGISAEYKSFRNDVQHRVPMPPFEEVRTMLEFEEESLAEGPIDTGSDTPLFNSHFDNAVNVS</sequence>
<accession>A0A9R0HZC4</accession>
<proteinExistence type="predicted"/>
<reference evidence="1" key="1">
    <citation type="journal article" date="2021" name="Nat. Commun.">
        <title>Genomic analyses provide insights into spinach domestication and the genetic basis of agronomic traits.</title>
        <authorList>
            <person name="Cai X."/>
            <person name="Sun X."/>
            <person name="Xu C."/>
            <person name="Sun H."/>
            <person name="Wang X."/>
            <person name="Ge C."/>
            <person name="Zhang Z."/>
            <person name="Wang Q."/>
            <person name="Fei Z."/>
            <person name="Jiao C."/>
            <person name="Wang Q."/>
        </authorList>
    </citation>
    <scope>NUCLEOTIDE SEQUENCE [LARGE SCALE GENOMIC DNA]</scope>
    <source>
        <strain evidence="1">cv. Varoflay</strain>
    </source>
</reference>
<dbReference type="GeneID" id="110779729"/>
<evidence type="ECO:0000313" key="2">
    <source>
        <dbReference type="RefSeq" id="XP_021839907.2"/>
    </source>
</evidence>
<reference evidence="2" key="2">
    <citation type="submission" date="2025-08" db="UniProtKB">
        <authorList>
            <consortium name="RefSeq"/>
        </authorList>
    </citation>
    <scope>IDENTIFICATION</scope>
    <source>
        <tissue evidence="2">Leaf</tissue>
    </source>
</reference>
<dbReference type="RefSeq" id="XP_021839907.2">
    <property type="nucleotide sequence ID" value="XM_021984215.2"/>
</dbReference>
<dbReference type="Proteomes" id="UP000813463">
    <property type="component" value="Chromosome 4"/>
</dbReference>
<dbReference type="PANTHER" id="PTHR47481:SF42">
    <property type="entry name" value="RHO GTPASE-ACTIVATING PROTEIN GACK-LIKE"/>
    <property type="match status" value="1"/>
</dbReference>
<evidence type="ECO:0000313" key="1">
    <source>
        <dbReference type="Proteomes" id="UP000813463"/>
    </source>
</evidence>
<keyword evidence="1" id="KW-1185">Reference proteome</keyword>
<dbReference type="KEGG" id="soe:110779729"/>
<protein>
    <recommendedName>
        <fullName evidence="3">UBN2 domain-containing protein</fullName>
    </recommendedName>
</protein>
<organism evidence="1 2">
    <name type="scientific">Spinacia oleracea</name>
    <name type="common">Spinach</name>
    <dbReference type="NCBI Taxonomy" id="3562"/>
    <lineage>
        <taxon>Eukaryota</taxon>
        <taxon>Viridiplantae</taxon>
        <taxon>Streptophyta</taxon>
        <taxon>Embryophyta</taxon>
        <taxon>Tracheophyta</taxon>
        <taxon>Spermatophyta</taxon>
        <taxon>Magnoliopsida</taxon>
        <taxon>eudicotyledons</taxon>
        <taxon>Gunneridae</taxon>
        <taxon>Pentapetalae</taxon>
        <taxon>Caryophyllales</taxon>
        <taxon>Chenopodiaceae</taxon>
        <taxon>Chenopodioideae</taxon>
        <taxon>Anserineae</taxon>
        <taxon>Spinacia</taxon>
    </lineage>
</organism>
<evidence type="ECO:0008006" key="3">
    <source>
        <dbReference type="Google" id="ProtNLM"/>
    </source>
</evidence>
<dbReference type="PANTHER" id="PTHR47481">
    <property type="match status" value="1"/>
</dbReference>
<dbReference type="Pfam" id="PF14223">
    <property type="entry name" value="Retrotran_gag_2"/>
    <property type="match status" value="1"/>
</dbReference>
<gene>
    <name evidence="2" type="primary">LOC110779729</name>
</gene>